<dbReference type="SUPFAM" id="SSF47413">
    <property type="entry name" value="lambda repressor-like DNA-binding domains"/>
    <property type="match status" value="1"/>
</dbReference>
<name>A0AAX1QF59_9FIRM</name>
<protein>
    <submittedName>
        <fullName evidence="2">XRE family transcriptional regulator</fullName>
    </submittedName>
</protein>
<evidence type="ECO:0000259" key="1">
    <source>
        <dbReference type="Pfam" id="PF13443"/>
    </source>
</evidence>
<evidence type="ECO:0000313" key="2">
    <source>
        <dbReference type="EMBL" id="RAW47902.1"/>
    </source>
</evidence>
<dbReference type="InterPro" id="IPR001387">
    <property type="entry name" value="Cro/C1-type_HTH"/>
</dbReference>
<dbReference type="Proteomes" id="UP000250997">
    <property type="component" value="Unassembled WGS sequence"/>
</dbReference>
<feature type="domain" description="HTH cro/C1-type" evidence="1">
    <location>
        <begin position="7"/>
        <end position="63"/>
    </location>
</feature>
<dbReference type="AlphaFoldDB" id="A0AAX1QF59"/>
<dbReference type="EMBL" id="PRLA01000012">
    <property type="protein sequence ID" value="RAW47902.1"/>
    <property type="molecule type" value="Genomic_DNA"/>
</dbReference>
<proteinExistence type="predicted"/>
<dbReference type="Pfam" id="PF13443">
    <property type="entry name" value="HTH_26"/>
    <property type="match status" value="1"/>
</dbReference>
<evidence type="ECO:0000313" key="3">
    <source>
        <dbReference type="Proteomes" id="UP000250997"/>
    </source>
</evidence>
<dbReference type="GO" id="GO:0003677">
    <property type="term" value="F:DNA binding"/>
    <property type="evidence" value="ECO:0007669"/>
    <property type="project" value="InterPro"/>
</dbReference>
<dbReference type="Gene3D" id="1.10.260.40">
    <property type="entry name" value="lambda repressor-like DNA-binding domains"/>
    <property type="match status" value="1"/>
</dbReference>
<sequence>MISFEPLWKTMKMRGISQYKLLKDYHFSAGQLNRLRNNHNVNTYTIDQLCKILDCKIEDVAVYLEEETSDTEK</sequence>
<reference evidence="2 3" key="1">
    <citation type="submission" date="2018-02" db="EMBL/GenBank/DDBJ databases">
        <title>Complete genome sequencing of Faecalibacterium prausnitzii strains isolated from the human gut.</title>
        <authorList>
            <person name="Fitzgerald B.C."/>
            <person name="Shkoporov A.N."/>
            <person name="Ross P.R."/>
            <person name="Hill C."/>
        </authorList>
    </citation>
    <scope>NUCLEOTIDE SEQUENCE [LARGE SCALE GENOMIC DNA]</scope>
    <source>
        <strain evidence="2 3">APC942/18-1</strain>
    </source>
</reference>
<accession>A0AAX1QF59</accession>
<dbReference type="InterPro" id="IPR010982">
    <property type="entry name" value="Lambda_DNA-bd_dom_sf"/>
</dbReference>
<organism evidence="2 3">
    <name type="scientific">Faecalibacterium prausnitzii</name>
    <dbReference type="NCBI Taxonomy" id="853"/>
    <lineage>
        <taxon>Bacteria</taxon>
        <taxon>Bacillati</taxon>
        <taxon>Bacillota</taxon>
        <taxon>Clostridia</taxon>
        <taxon>Eubacteriales</taxon>
        <taxon>Oscillospiraceae</taxon>
        <taxon>Faecalibacterium</taxon>
    </lineage>
</organism>
<comment type="caution">
    <text evidence="2">The sequence shown here is derived from an EMBL/GenBank/DDBJ whole genome shotgun (WGS) entry which is preliminary data.</text>
</comment>
<gene>
    <name evidence="2" type="ORF">C4N27_12720</name>
</gene>